<evidence type="ECO:0000256" key="5">
    <source>
        <dbReference type="HAMAP-Rule" id="MF_01962"/>
    </source>
</evidence>
<feature type="binding site" evidence="5">
    <location>
        <position position="219"/>
    </location>
    <ligand>
        <name>Zn(2+)</name>
        <dbReference type="ChEBI" id="CHEBI:29105"/>
        <note>catalytic</note>
    </ligand>
</feature>
<dbReference type="GO" id="GO:0008270">
    <property type="term" value="F:zinc ion binding"/>
    <property type="evidence" value="ECO:0007669"/>
    <property type="project" value="UniProtKB-UniRule"/>
</dbReference>
<dbReference type="GO" id="GO:0000034">
    <property type="term" value="F:adenine deaminase activity"/>
    <property type="evidence" value="ECO:0007669"/>
    <property type="project" value="UniProtKB-UniRule"/>
</dbReference>
<keyword evidence="3 5" id="KW-0862">Zinc</keyword>
<dbReference type="Gene3D" id="3.20.20.140">
    <property type="entry name" value="Metal-dependent hydrolases"/>
    <property type="match status" value="1"/>
</dbReference>
<name>A0A7W2IT54_9VIBR</name>
<keyword evidence="4 5" id="KW-0546">Nucleotide metabolism</keyword>
<feature type="active site" description="Proton donor" evidence="5">
    <location>
        <position position="222"/>
    </location>
</feature>
<evidence type="ECO:0000256" key="4">
    <source>
        <dbReference type="ARBA" id="ARBA00023080"/>
    </source>
</evidence>
<dbReference type="NCBIfam" id="TIGR01430">
    <property type="entry name" value="aden_deam"/>
    <property type="match status" value="1"/>
</dbReference>
<feature type="binding site" evidence="5">
    <location>
        <position position="41"/>
    </location>
    <ligand>
        <name>Zn(2+)</name>
        <dbReference type="ChEBI" id="CHEBI:29105"/>
        <note>catalytic</note>
    </ligand>
</feature>
<keyword evidence="2 5" id="KW-0378">Hydrolase</keyword>
<dbReference type="GO" id="GO:0005829">
    <property type="term" value="C:cytosol"/>
    <property type="evidence" value="ECO:0007669"/>
    <property type="project" value="TreeGrafter"/>
</dbReference>
<evidence type="ECO:0000313" key="8">
    <source>
        <dbReference type="Proteomes" id="UP000571701"/>
    </source>
</evidence>
<reference evidence="7 8" key="1">
    <citation type="submission" date="2020-07" db="EMBL/GenBank/DDBJ databases">
        <title>Vibrio marinisediminis sp. nov., isolated from marine sediment.</title>
        <authorList>
            <person name="Ji X."/>
        </authorList>
    </citation>
    <scope>NUCLEOTIDE SEQUENCE [LARGE SCALE GENOMIC DNA]</scope>
    <source>
        <strain evidence="7 8">404</strain>
    </source>
</reference>
<comment type="similarity">
    <text evidence="5">Belongs to the metallo-dependent hydrolases superfamily. Adenosine and AMP deaminases family. Adenine deaminase type 2 subfamily.</text>
</comment>
<dbReference type="Pfam" id="PF00962">
    <property type="entry name" value="A_deaminase"/>
    <property type="match status" value="1"/>
</dbReference>
<dbReference type="GO" id="GO:0009117">
    <property type="term" value="P:nucleotide metabolic process"/>
    <property type="evidence" value="ECO:0007669"/>
    <property type="project" value="UniProtKB-KW"/>
</dbReference>
<dbReference type="InterPro" id="IPR028892">
    <property type="entry name" value="ADE"/>
</dbReference>
<evidence type="ECO:0000313" key="7">
    <source>
        <dbReference type="EMBL" id="MBA5761813.1"/>
    </source>
</evidence>
<accession>A0A7W2IT54</accession>
<feature type="domain" description="Adenosine deaminase" evidence="6">
    <location>
        <begin position="34"/>
        <end position="353"/>
    </location>
</feature>
<feature type="binding site" evidence="5">
    <location>
        <position position="301"/>
    </location>
    <ligand>
        <name>substrate</name>
    </ligand>
</feature>
<dbReference type="InterPro" id="IPR006330">
    <property type="entry name" value="Ado/ade_deaminase"/>
</dbReference>
<evidence type="ECO:0000256" key="3">
    <source>
        <dbReference type="ARBA" id="ARBA00022833"/>
    </source>
</evidence>
<dbReference type="FunFam" id="3.20.20.140:FF:000039">
    <property type="entry name" value="Adenine deaminase"/>
    <property type="match status" value="1"/>
</dbReference>
<dbReference type="GO" id="GO:0006146">
    <property type="term" value="P:adenine catabolic process"/>
    <property type="evidence" value="ECO:0007669"/>
    <property type="project" value="UniProtKB-UniRule"/>
</dbReference>
<dbReference type="HAMAP" id="MF_01962">
    <property type="entry name" value="Adenine_deaminase"/>
    <property type="match status" value="1"/>
</dbReference>
<dbReference type="Proteomes" id="UP000571701">
    <property type="component" value="Unassembled WGS sequence"/>
</dbReference>
<dbReference type="SUPFAM" id="SSF51556">
    <property type="entry name" value="Metallo-dependent hydrolases"/>
    <property type="match status" value="1"/>
</dbReference>
<dbReference type="AlphaFoldDB" id="A0A7W2IT54"/>
<gene>
    <name evidence="7" type="ORF">H2O73_05575</name>
</gene>
<dbReference type="EC" id="3.5.4.2" evidence="5"/>
<sequence length="359" mass="40726">MFQNSAEKSACYRPIVILNGETSVNQTDFIQQLPKVELHLHIEGSLEPEMMFELAQRNQIKLPFSTPEAIKAAYQFSNLQSFLDIYYQGANVLQHEQDFYDLTWAYMLRCHQDNVIHTEIFFDPQTHTERGIAFATVIDGIHRALEDAQQKLGISSRIIMCFLRHLDEESAFETLQQSLPHKDKIVGVGLDSSELGHPPEKFTRVFRQAREEGFLTVAHAGEEGPVSNIYNSVELLKVSRIDHGVRCSDDEKLVAELVQSQMPLTVCPLSNTKLKVFEKMEQHNIVELLREGVQVTINSDDPAYFGGYMTDNFLAVAQSHTLTEDELAQFTRNAINATFISQAEKQALMNKLDSFVAGR</sequence>
<dbReference type="GO" id="GO:0043103">
    <property type="term" value="P:hypoxanthine salvage"/>
    <property type="evidence" value="ECO:0007669"/>
    <property type="project" value="UniProtKB-UniRule"/>
</dbReference>
<organism evidence="7 8">
    <name type="scientific">Vibrio marinisediminis</name>
    <dbReference type="NCBI Taxonomy" id="2758441"/>
    <lineage>
        <taxon>Bacteria</taxon>
        <taxon>Pseudomonadati</taxon>
        <taxon>Pseudomonadota</taxon>
        <taxon>Gammaproteobacteria</taxon>
        <taxon>Vibrionales</taxon>
        <taxon>Vibrionaceae</taxon>
        <taxon>Vibrio</taxon>
    </lineage>
</organism>
<dbReference type="InterPro" id="IPR001365">
    <property type="entry name" value="A_deaminase_dom"/>
</dbReference>
<comment type="catalytic activity">
    <reaction evidence="5">
        <text>adenine + H2O + H(+) = hypoxanthine + NH4(+)</text>
        <dbReference type="Rhea" id="RHEA:23688"/>
        <dbReference type="ChEBI" id="CHEBI:15377"/>
        <dbReference type="ChEBI" id="CHEBI:15378"/>
        <dbReference type="ChEBI" id="CHEBI:16708"/>
        <dbReference type="ChEBI" id="CHEBI:17368"/>
        <dbReference type="ChEBI" id="CHEBI:28938"/>
        <dbReference type="EC" id="3.5.4.2"/>
    </reaction>
</comment>
<comment type="caution">
    <text evidence="7">The sequence shown here is derived from an EMBL/GenBank/DDBJ whole genome shotgun (WGS) entry which is preliminary data.</text>
</comment>
<feature type="site" description="Important for catalytic activity" evidence="5">
    <location>
        <position position="243"/>
    </location>
</feature>
<evidence type="ECO:0000256" key="2">
    <source>
        <dbReference type="ARBA" id="ARBA00022801"/>
    </source>
</evidence>
<keyword evidence="8" id="KW-1185">Reference proteome</keyword>
<dbReference type="CDD" id="cd01320">
    <property type="entry name" value="ADA"/>
    <property type="match status" value="1"/>
</dbReference>
<keyword evidence="1 5" id="KW-0479">Metal-binding</keyword>
<comment type="cofactor">
    <cofactor evidence="5">
        <name>Zn(2+)</name>
        <dbReference type="ChEBI" id="CHEBI:29105"/>
    </cofactor>
    <text evidence="5">Binds 1 zinc ion per subunit.</text>
</comment>
<feature type="binding site" evidence="5">
    <location>
        <position position="39"/>
    </location>
    <ligand>
        <name>Zn(2+)</name>
        <dbReference type="ChEBI" id="CHEBI:29105"/>
        <note>catalytic</note>
    </ligand>
</feature>
<dbReference type="EMBL" id="JACFYF010000002">
    <property type="protein sequence ID" value="MBA5761813.1"/>
    <property type="molecule type" value="Genomic_DNA"/>
</dbReference>
<dbReference type="NCBIfam" id="NF006850">
    <property type="entry name" value="PRK09358.1-6"/>
    <property type="match status" value="1"/>
</dbReference>
<comment type="function">
    <text evidence="5">Catalyzes the hydrolytic deamination of adenine to hypoxanthine. Plays an important role in the purine salvage pathway and in nitrogen catabolism.</text>
</comment>
<dbReference type="PANTHER" id="PTHR43114:SF6">
    <property type="entry name" value="ADENINE DEAMINASE"/>
    <property type="match status" value="1"/>
</dbReference>
<protein>
    <recommendedName>
        <fullName evidence="5">Adenine deaminase</fullName>
        <shortName evidence="5">ADE</shortName>
        <ecNumber evidence="5">3.5.4.2</ecNumber>
    </recommendedName>
    <alternativeName>
        <fullName evidence="5">Adenine aminohydrolase</fullName>
        <shortName evidence="5">AAH</shortName>
    </alternativeName>
</protein>
<evidence type="ECO:0000259" key="6">
    <source>
        <dbReference type="Pfam" id="PF00962"/>
    </source>
</evidence>
<dbReference type="PANTHER" id="PTHR43114">
    <property type="entry name" value="ADENINE DEAMINASE"/>
    <property type="match status" value="1"/>
</dbReference>
<dbReference type="InterPro" id="IPR032466">
    <property type="entry name" value="Metal_Hydrolase"/>
</dbReference>
<evidence type="ECO:0000256" key="1">
    <source>
        <dbReference type="ARBA" id="ARBA00022723"/>
    </source>
</evidence>
<proteinExistence type="inferred from homology"/>
<feature type="binding site" evidence="5">
    <location>
        <position position="300"/>
    </location>
    <ligand>
        <name>Zn(2+)</name>
        <dbReference type="ChEBI" id="CHEBI:29105"/>
        <note>catalytic</note>
    </ligand>
</feature>